<dbReference type="InterPro" id="IPR004101">
    <property type="entry name" value="Mur_ligase_C"/>
</dbReference>
<evidence type="ECO:0000256" key="2">
    <source>
        <dbReference type="ARBA" id="ARBA00022598"/>
    </source>
</evidence>
<keyword evidence="1 10" id="KW-0963">Cytoplasm</keyword>
<feature type="domain" description="Mur ligase central" evidence="14">
    <location>
        <begin position="114"/>
        <end position="301"/>
    </location>
</feature>
<evidence type="ECO:0000256" key="6">
    <source>
        <dbReference type="ARBA" id="ARBA00022960"/>
    </source>
</evidence>
<dbReference type="STRING" id="56779.SAMN05421834_11166"/>
<dbReference type="Gene3D" id="3.90.190.20">
    <property type="entry name" value="Mur ligase, C-terminal domain"/>
    <property type="match status" value="1"/>
</dbReference>
<protein>
    <recommendedName>
        <fullName evidence="10 11">UDP-N-acetylmuramoyl-tripeptide--D-alanyl-D-alanine ligase</fullName>
        <ecNumber evidence="10 11">6.3.2.10</ecNumber>
    </recommendedName>
    <alternativeName>
        <fullName evidence="10">D-alanyl-D-alanine-adding enzyme</fullName>
    </alternativeName>
</protein>
<gene>
    <name evidence="10" type="primary">murF</name>
    <name evidence="15" type="ORF">SAMN05421834_11166</name>
</gene>
<dbReference type="HAMAP" id="MF_02019">
    <property type="entry name" value="MurF"/>
    <property type="match status" value="1"/>
</dbReference>
<evidence type="ECO:0000256" key="11">
    <source>
        <dbReference type="RuleBase" id="RU004136"/>
    </source>
</evidence>
<dbReference type="Pfam" id="PF01225">
    <property type="entry name" value="Mur_ligase"/>
    <property type="match status" value="1"/>
</dbReference>
<dbReference type="NCBIfam" id="TIGR01143">
    <property type="entry name" value="murF"/>
    <property type="match status" value="1"/>
</dbReference>
<dbReference type="InterPro" id="IPR000713">
    <property type="entry name" value="Mur_ligase_N"/>
</dbReference>
<evidence type="ECO:0000259" key="14">
    <source>
        <dbReference type="Pfam" id="PF08245"/>
    </source>
</evidence>
<dbReference type="PANTHER" id="PTHR43024:SF1">
    <property type="entry name" value="UDP-N-ACETYLMURAMOYL-TRIPEPTIDE--D-ALANYL-D-ALANINE LIGASE"/>
    <property type="match status" value="1"/>
</dbReference>
<evidence type="ECO:0000259" key="13">
    <source>
        <dbReference type="Pfam" id="PF02875"/>
    </source>
</evidence>
<keyword evidence="4 10" id="KW-0547">Nucleotide-binding</keyword>
<evidence type="ECO:0000313" key="15">
    <source>
        <dbReference type="EMBL" id="SIR00642.1"/>
    </source>
</evidence>
<comment type="pathway">
    <text evidence="10 11">Cell wall biogenesis; peptidoglycan biosynthesis.</text>
</comment>
<dbReference type="RefSeq" id="WP_076545116.1">
    <property type="nucleotide sequence ID" value="NZ_FTNC01000011.1"/>
</dbReference>
<dbReference type="InterPro" id="IPR051046">
    <property type="entry name" value="MurCDEF_CellWall_CoF430Synth"/>
</dbReference>
<dbReference type="GO" id="GO:0009252">
    <property type="term" value="P:peptidoglycan biosynthetic process"/>
    <property type="evidence" value="ECO:0007669"/>
    <property type="project" value="UniProtKB-UniRule"/>
</dbReference>
<dbReference type="GO" id="GO:0005737">
    <property type="term" value="C:cytoplasm"/>
    <property type="evidence" value="ECO:0007669"/>
    <property type="project" value="UniProtKB-SubCell"/>
</dbReference>
<feature type="domain" description="Mur ligase N-terminal catalytic" evidence="12">
    <location>
        <begin position="26"/>
        <end position="103"/>
    </location>
</feature>
<dbReference type="Gene3D" id="3.40.1190.10">
    <property type="entry name" value="Mur-like, catalytic domain"/>
    <property type="match status" value="1"/>
</dbReference>
<evidence type="ECO:0000259" key="12">
    <source>
        <dbReference type="Pfam" id="PF01225"/>
    </source>
</evidence>
<keyword evidence="8 10" id="KW-0131">Cell cycle</keyword>
<keyword evidence="2 10" id="KW-0436">Ligase</keyword>
<dbReference type="EMBL" id="FTNC01000011">
    <property type="protein sequence ID" value="SIR00642.1"/>
    <property type="molecule type" value="Genomic_DNA"/>
</dbReference>
<dbReference type="AlphaFoldDB" id="A0A1N6XE56"/>
<dbReference type="UniPathway" id="UPA00219"/>
<evidence type="ECO:0000256" key="9">
    <source>
        <dbReference type="ARBA" id="ARBA00023316"/>
    </source>
</evidence>
<keyword evidence="9 10" id="KW-0961">Cell wall biogenesis/degradation</keyword>
<evidence type="ECO:0000256" key="4">
    <source>
        <dbReference type="ARBA" id="ARBA00022741"/>
    </source>
</evidence>
<evidence type="ECO:0000256" key="7">
    <source>
        <dbReference type="ARBA" id="ARBA00022984"/>
    </source>
</evidence>
<keyword evidence="6 10" id="KW-0133">Cell shape</keyword>
<dbReference type="SUPFAM" id="SSF63418">
    <property type="entry name" value="MurE/MurF N-terminal domain"/>
    <property type="match status" value="1"/>
</dbReference>
<dbReference type="GO" id="GO:0071555">
    <property type="term" value="P:cell wall organization"/>
    <property type="evidence" value="ECO:0007669"/>
    <property type="project" value="UniProtKB-KW"/>
</dbReference>
<evidence type="ECO:0000256" key="5">
    <source>
        <dbReference type="ARBA" id="ARBA00022840"/>
    </source>
</evidence>
<keyword evidence="7 10" id="KW-0573">Peptidoglycan synthesis</keyword>
<dbReference type="InterPro" id="IPR036565">
    <property type="entry name" value="Mur-like_cat_sf"/>
</dbReference>
<evidence type="ECO:0000256" key="8">
    <source>
        <dbReference type="ARBA" id="ARBA00023306"/>
    </source>
</evidence>
<dbReference type="OrthoDB" id="9801978at2"/>
<dbReference type="Proteomes" id="UP000185669">
    <property type="component" value="Unassembled WGS sequence"/>
</dbReference>
<dbReference type="EC" id="6.3.2.10" evidence="10 11"/>
<evidence type="ECO:0000313" key="16">
    <source>
        <dbReference type="Proteomes" id="UP000185669"/>
    </source>
</evidence>
<organism evidence="15 16">
    <name type="scientific">Halanaerobium kushneri</name>
    <dbReference type="NCBI Taxonomy" id="56779"/>
    <lineage>
        <taxon>Bacteria</taxon>
        <taxon>Bacillati</taxon>
        <taxon>Bacillota</taxon>
        <taxon>Clostridia</taxon>
        <taxon>Halanaerobiales</taxon>
        <taxon>Halanaerobiaceae</taxon>
        <taxon>Halanaerobium</taxon>
    </lineage>
</organism>
<dbReference type="GO" id="GO:0051301">
    <property type="term" value="P:cell division"/>
    <property type="evidence" value="ECO:0007669"/>
    <property type="project" value="UniProtKB-KW"/>
</dbReference>
<dbReference type="PANTHER" id="PTHR43024">
    <property type="entry name" value="UDP-N-ACETYLMURAMOYL-TRIPEPTIDE--D-ALANYL-D-ALANINE LIGASE"/>
    <property type="match status" value="1"/>
</dbReference>
<dbReference type="GO" id="GO:0005524">
    <property type="term" value="F:ATP binding"/>
    <property type="evidence" value="ECO:0007669"/>
    <property type="project" value="UniProtKB-UniRule"/>
</dbReference>
<comment type="catalytic activity">
    <reaction evidence="10 11">
        <text>D-alanyl-D-alanine + UDP-N-acetyl-alpha-D-muramoyl-L-alanyl-gamma-D-glutamyl-meso-2,6-diaminopimelate + ATP = UDP-N-acetyl-alpha-D-muramoyl-L-alanyl-gamma-D-glutamyl-meso-2,6-diaminopimeloyl-D-alanyl-D-alanine + ADP + phosphate + H(+)</text>
        <dbReference type="Rhea" id="RHEA:28374"/>
        <dbReference type="ChEBI" id="CHEBI:15378"/>
        <dbReference type="ChEBI" id="CHEBI:30616"/>
        <dbReference type="ChEBI" id="CHEBI:43474"/>
        <dbReference type="ChEBI" id="CHEBI:57822"/>
        <dbReference type="ChEBI" id="CHEBI:61386"/>
        <dbReference type="ChEBI" id="CHEBI:83905"/>
        <dbReference type="ChEBI" id="CHEBI:456216"/>
        <dbReference type="EC" id="6.3.2.10"/>
    </reaction>
</comment>
<dbReference type="InterPro" id="IPR013221">
    <property type="entry name" value="Mur_ligase_cen"/>
</dbReference>
<sequence length="465" mass="50911">MHNLSLSQIIDFTEAELLQGNKDQMIEEVVIDSRDVKDNYLFIAIIGENQDGHLYLSDAVKNGASAVIVDRKIESELGQSSKTAVLKVADTTKALQDLAHNYRKSFSDLKVIAVTGSAGKTTTKDLIYSVLKQKFSCLKTEGNYNNHIGLPLTLLKLTADNDVAVLEMGMSAAGEIKLLAEIAEPDIGIITNVAAAHLKQLGSLENIAQAKKELIDQLKPSSTAILNYDNSYTKKMGETTAAKVIYFGFGSGADLQTIKYNFDSKNEILTFNIKYKDDNYSFNFNKAGKHNIYNAMPAIITGLLYGLSFEEIQQGLMKTKFSSNRMDFVELNCGARIINDSYNANPLAVKAALDVLMEHQSERTIAVLASMLELGDQSSSKHREIGAYAAGKGIDLLVTVGPEGREIAAGASLEMNSERIVILKDNKECIKFLISEIKAKDLVLIKGSRANHLEEIVAALKTEEL</sequence>
<dbReference type="GO" id="GO:0047480">
    <property type="term" value="F:UDP-N-acetylmuramoyl-tripeptide-D-alanyl-D-alanine ligase activity"/>
    <property type="evidence" value="ECO:0007669"/>
    <property type="project" value="UniProtKB-UniRule"/>
</dbReference>
<dbReference type="Gene3D" id="3.40.1390.10">
    <property type="entry name" value="MurE/MurF, N-terminal domain"/>
    <property type="match status" value="1"/>
</dbReference>
<dbReference type="GO" id="GO:0008766">
    <property type="term" value="F:UDP-N-acetylmuramoylalanyl-D-glutamyl-2,6-diaminopimelate-D-alanyl-D-alanine ligase activity"/>
    <property type="evidence" value="ECO:0007669"/>
    <property type="project" value="RHEA"/>
</dbReference>
<name>A0A1N6XE56_9FIRM</name>
<dbReference type="InterPro" id="IPR036615">
    <property type="entry name" value="Mur_ligase_C_dom_sf"/>
</dbReference>
<feature type="domain" description="Mur ligase C-terminal" evidence="13">
    <location>
        <begin position="324"/>
        <end position="449"/>
    </location>
</feature>
<dbReference type="Pfam" id="PF08245">
    <property type="entry name" value="Mur_ligase_M"/>
    <property type="match status" value="1"/>
</dbReference>
<accession>A0A1N6XE56</accession>
<keyword evidence="5 10" id="KW-0067">ATP-binding</keyword>
<keyword evidence="16" id="KW-1185">Reference proteome</keyword>
<dbReference type="Pfam" id="PF02875">
    <property type="entry name" value="Mur_ligase_C"/>
    <property type="match status" value="1"/>
</dbReference>
<proteinExistence type="inferred from homology"/>
<comment type="function">
    <text evidence="10 11">Involved in cell wall formation. Catalyzes the final step in the synthesis of UDP-N-acetylmuramoyl-pentapeptide, the precursor of murein.</text>
</comment>
<comment type="subcellular location">
    <subcellularLocation>
        <location evidence="10 11">Cytoplasm</location>
    </subcellularLocation>
</comment>
<dbReference type="InterPro" id="IPR035911">
    <property type="entry name" value="MurE/MurF_N"/>
</dbReference>
<dbReference type="InterPro" id="IPR005863">
    <property type="entry name" value="UDP-N-AcMur_synth"/>
</dbReference>
<dbReference type="SUPFAM" id="SSF53244">
    <property type="entry name" value="MurD-like peptide ligases, peptide-binding domain"/>
    <property type="match status" value="1"/>
</dbReference>
<evidence type="ECO:0000256" key="3">
    <source>
        <dbReference type="ARBA" id="ARBA00022618"/>
    </source>
</evidence>
<evidence type="ECO:0000256" key="10">
    <source>
        <dbReference type="HAMAP-Rule" id="MF_02019"/>
    </source>
</evidence>
<keyword evidence="3 10" id="KW-0132">Cell division</keyword>
<dbReference type="GO" id="GO:0008360">
    <property type="term" value="P:regulation of cell shape"/>
    <property type="evidence" value="ECO:0007669"/>
    <property type="project" value="UniProtKB-KW"/>
</dbReference>
<comment type="similarity">
    <text evidence="10">Belongs to the MurCDEF family. MurF subfamily.</text>
</comment>
<feature type="binding site" evidence="10">
    <location>
        <begin position="116"/>
        <end position="122"/>
    </location>
    <ligand>
        <name>ATP</name>
        <dbReference type="ChEBI" id="CHEBI:30616"/>
    </ligand>
</feature>
<dbReference type="SUPFAM" id="SSF53623">
    <property type="entry name" value="MurD-like peptide ligases, catalytic domain"/>
    <property type="match status" value="1"/>
</dbReference>
<reference evidence="16" key="1">
    <citation type="submission" date="2017-01" db="EMBL/GenBank/DDBJ databases">
        <authorList>
            <person name="Varghese N."/>
            <person name="Submissions S."/>
        </authorList>
    </citation>
    <scope>NUCLEOTIDE SEQUENCE [LARGE SCALE GENOMIC DNA]</scope>
    <source>
        <strain evidence="16">ATCC 700103</strain>
    </source>
</reference>
<evidence type="ECO:0000256" key="1">
    <source>
        <dbReference type="ARBA" id="ARBA00022490"/>
    </source>
</evidence>